<dbReference type="PROSITE" id="PS00197">
    <property type="entry name" value="2FE2S_FER_1"/>
    <property type="match status" value="1"/>
</dbReference>
<dbReference type="SUPFAM" id="SSF63380">
    <property type="entry name" value="Riboflavin synthase domain-like"/>
    <property type="match status" value="1"/>
</dbReference>
<keyword evidence="11" id="KW-0560">Oxidoreductase</keyword>
<evidence type="ECO:0000256" key="15">
    <source>
        <dbReference type="ARBA" id="ARBA00048649"/>
    </source>
</evidence>
<evidence type="ECO:0000256" key="8">
    <source>
        <dbReference type="ARBA" id="ARBA00022723"/>
    </source>
</evidence>
<evidence type="ECO:0000256" key="2">
    <source>
        <dbReference type="ARBA" id="ARBA00001974"/>
    </source>
</evidence>
<protein>
    <recommendedName>
        <fullName evidence="4">nitric oxide dioxygenase</fullName>
        <ecNumber evidence="4">1.14.12.17</ecNumber>
    </recommendedName>
</protein>
<dbReference type="EMBL" id="VLKU01000006">
    <property type="protein sequence ID" value="TWI33930.1"/>
    <property type="molecule type" value="Genomic_DNA"/>
</dbReference>
<dbReference type="AlphaFoldDB" id="A0A562NPC8"/>
<dbReference type="Proteomes" id="UP000316225">
    <property type="component" value="Unassembled WGS sequence"/>
</dbReference>
<feature type="domain" description="2Fe-2S ferredoxin-type" evidence="18">
    <location>
        <begin position="302"/>
        <end position="384"/>
    </location>
</feature>
<evidence type="ECO:0000256" key="17">
    <source>
        <dbReference type="ARBA" id="ARBA00061434"/>
    </source>
</evidence>
<evidence type="ECO:0000256" key="10">
    <source>
        <dbReference type="ARBA" id="ARBA00022857"/>
    </source>
</evidence>
<comment type="catalytic activity">
    <reaction evidence="16">
        <text>2 nitric oxide + NADPH + 2 O2 = 2 nitrate + NADP(+) + H(+)</text>
        <dbReference type="Rhea" id="RHEA:19465"/>
        <dbReference type="ChEBI" id="CHEBI:15378"/>
        <dbReference type="ChEBI" id="CHEBI:15379"/>
        <dbReference type="ChEBI" id="CHEBI:16480"/>
        <dbReference type="ChEBI" id="CHEBI:17632"/>
        <dbReference type="ChEBI" id="CHEBI:57783"/>
        <dbReference type="ChEBI" id="CHEBI:58349"/>
        <dbReference type="EC" id="1.14.12.17"/>
    </reaction>
</comment>
<comment type="catalytic activity">
    <reaction evidence="15">
        <text>2 nitric oxide + NADH + 2 O2 = 2 nitrate + NAD(+) + H(+)</text>
        <dbReference type="Rhea" id="RHEA:19469"/>
        <dbReference type="ChEBI" id="CHEBI:15378"/>
        <dbReference type="ChEBI" id="CHEBI:15379"/>
        <dbReference type="ChEBI" id="CHEBI:16480"/>
        <dbReference type="ChEBI" id="CHEBI:17632"/>
        <dbReference type="ChEBI" id="CHEBI:57540"/>
        <dbReference type="ChEBI" id="CHEBI:57945"/>
        <dbReference type="EC" id="1.14.12.17"/>
    </reaction>
</comment>
<evidence type="ECO:0000256" key="13">
    <source>
        <dbReference type="ARBA" id="ARBA00023014"/>
    </source>
</evidence>
<organism evidence="20 21">
    <name type="scientific">Paracoccus sulfuroxidans</name>
    <dbReference type="NCBI Taxonomy" id="384678"/>
    <lineage>
        <taxon>Bacteria</taxon>
        <taxon>Pseudomonadati</taxon>
        <taxon>Pseudomonadota</taxon>
        <taxon>Alphaproteobacteria</taxon>
        <taxon>Rhodobacterales</taxon>
        <taxon>Paracoccaceae</taxon>
        <taxon>Paracoccus</taxon>
    </lineage>
</organism>
<dbReference type="PROSITE" id="PS51085">
    <property type="entry name" value="2FE2S_FER_2"/>
    <property type="match status" value="1"/>
</dbReference>
<dbReference type="SUPFAM" id="SSF54292">
    <property type="entry name" value="2Fe-2S ferredoxin-like"/>
    <property type="match status" value="1"/>
</dbReference>
<dbReference type="PRINTS" id="PR00410">
    <property type="entry name" value="PHEHYDRXLASE"/>
</dbReference>
<dbReference type="PROSITE" id="PS51384">
    <property type="entry name" value="FAD_FR"/>
    <property type="match status" value="1"/>
</dbReference>
<dbReference type="SUPFAM" id="SSF52343">
    <property type="entry name" value="Ferredoxin reductase-like, C-terminal NADP-linked domain"/>
    <property type="match status" value="1"/>
</dbReference>
<evidence type="ECO:0000313" key="20">
    <source>
        <dbReference type="EMBL" id="TWI33930.1"/>
    </source>
</evidence>
<reference evidence="20 21" key="1">
    <citation type="journal article" date="2015" name="Stand. Genomic Sci.">
        <title>Genomic Encyclopedia of Bacterial and Archaeal Type Strains, Phase III: the genomes of soil and plant-associated and newly described type strains.</title>
        <authorList>
            <person name="Whitman W.B."/>
            <person name="Woyke T."/>
            <person name="Klenk H.P."/>
            <person name="Zhou Y."/>
            <person name="Lilburn T.G."/>
            <person name="Beck B.J."/>
            <person name="De Vos P."/>
            <person name="Vandamme P."/>
            <person name="Eisen J.A."/>
            <person name="Garrity G."/>
            <person name="Hugenholtz P."/>
            <person name="Kyrpides N.C."/>
        </authorList>
    </citation>
    <scope>NUCLEOTIDE SEQUENCE [LARGE SCALE GENOMIC DNA]</scope>
    <source>
        <strain evidence="20 21">CGMCC 1.5364</strain>
    </source>
</reference>
<dbReference type="InterPro" id="IPR050415">
    <property type="entry name" value="MRET"/>
</dbReference>
<sequence>MATGFRRFRVAQKLPESSNITSFHLAPEDGGPLWDMRPGQYLTLRIPGPDGPVLRTYSLSALAEGQAAHRISVKREEQGIGSGWLHDHLAEGDVVEIAAPRGSFVLDEASPRPVLLLAGGVGLTPLLAMLHRLAQTQRRVWFVHAVENGDVHALADEAAALAAGAEGRITLRHVYRNPSQQDRASGRFHAEGVIDRALLQSLLPLDDYDVYLCGPTPFMVAMWQLLTGLGIAPARIAYEFFGKGGSLAALAATPVAPAVDRRMPVHAPKSLARLDFLTDPDARALPERIASAAPVTVIGDAAEVVFRRSGVTVPWNDASASILELAEAAGLDPAFSCREGICSTCRCAIAEGAVEYTSDPLDPPPPGQVLICCSRPSGRIVLDL</sequence>
<proteinExistence type="inferred from homology"/>
<evidence type="ECO:0000256" key="6">
    <source>
        <dbReference type="ARBA" id="ARBA00022630"/>
    </source>
</evidence>
<comment type="cofactor">
    <cofactor evidence="2">
        <name>FAD</name>
        <dbReference type="ChEBI" id="CHEBI:57692"/>
    </cofactor>
</comment>
<dbReference type="InterPro" id="IPR017938">
    <property type="entry name" value="Riboflavin_synthase-like_b-brl"/>
</dbReference>
<dbReference type="CDD" id="cd06184">
    <property type="entry name" value="flavohem_like_fad_nad_binding"/>
    <property type="match status" value="1"/>
</dbReference>
<keyword evidence="14" id="KW-0520">NAD</keyword>
<keyword evidence="7" id="KW-0001">2Fe-2S</keyword>
<dbReference type="InterPro" id="IPR008333">
    <property type="entry name" value="Cbr1-like_FAD-bd_dom"/>
</dbReference>
<dbReference type="Pfam" id="PF00111">
    <property type="entry name" value="Fer2"/>
    <property type="match status" value="1"/>
</dbReference>
<dbReference type="InterPro" id="IPR017927">
    <property type="entry name" value="FAD-bd_FR_type"/>
</dbReference>
<comment type="similarity">
    <text evidence="3">In the C-terminal section; belongs to the flavoprotein pyridine nucleotide cytochrome reductase family.</text>
</comment>
<dbReference type="Gene3D" id="3.40.50.80">
    <property type="entry name" value="Nucleotide-binding domain of ferredoxin-NADP reductase (FNR) module"/>
    <property type="match status" value="1"/>
</dbReference>
<dbReference type="InterPro" id="IPR039261">
    <property type="entry name" value="FNR_nucleotide-bd"/>
</dbReference>
<evidence type="ECO:0000256" key="1">
    <source>
        <dbReference type="ARBA" id="ARBA00001970"/>
    </source>
</evidence>
<comment type="caution">
    <text evidence="20">The sequence shown here is derived from an EMBL/GenBank/DDBJ whole genome shotgun (WGS) entry which is preliminary data.</text>
</comment>
<dbReference type="InterPro" id="IPR001041">
    <property type="entry name" value="2Fe-2S_ferredoxin-type"/>
</dbReference>
<dbReference type="EC" id="1.14.12.17" evidence="4"/>
<dbReference type="InterPro" id="IPR001433">
    <property type="entry name" value="OxRdtase_FAD/NAD-bd"/>
</dbReference>
<dbReference type="GO" id="GO:0051537">
    <property type="term" value="F:2 iron, 2 sulfur cluster binding"/>
    <property type="evidence" value="ECO:0007669"/>
    <property type="project" value="UniProtKB-KW"/>
</dbReference>
<keyword evidence="9" id="KW-0274">FAD</keyword>
<dbReference type="GO" id="GO:0046872">
    <property type="term" value="F:metal ion binding"/>
    <property type="evidence" value="ECO:0007669"/>
    <property type="project" value="UniProtKB-KW"/>
</dbReference>
<comment type="cofactor">
    <cofactor evidence="1">
        <name>heme b</name>
        <dbReference type="ChEBI" id="CHEBI:60344"/>
    </cofactor>
</comment>
<keyword evidence="12" id="KW-0408">Iron</keyword>
<dbReference type="FunFam" id="3.40.50.80:FF:000010">
    <property type="entry name" value="Flavohemoprotein"/>
    <property type="match status" value="1"/>
</dbReference>
<keyword evidence="10" id="KW-0521">NADP</keyword>
<comment type="similarity">
    <text evidence="17">In the N-terminal section; belongs to the FAD-binding oxidoreductase type 6 family.</text>
</comment>
<gene>
    <name evidence="20" type="ORF">IQ24_02297</name>
</gene>
<keyword evidence="5" id="KW-0349">Heme</keyword>
<dbReference type="PANTHER" id="PTHR47354:SF6">
    <property type="entry name" value="NADH OXIDOREDUCTASE HCR"/>
    <property type="match status" value="1"/>
</dbReference>
<evidence type="ECO:0000256" key="7">
    <source>
        <dbReference type="ARBA" id="ARBA00022714"/>
    </source>
</evidence>
<evidence type="ECO:0000256" key="14">
    <source>
        <dbReference type="ARBA" id="ARBA00023027"/>
    </source>
</evidence>
<dbReference type="OrthoDB" id="9786134at2"/>
<dbReference type="InterPro" id="IPR036010">
    <property type="entry name" value="2Fe-2S_ferredoxin-like_sf"/>
</dbReference>
<accession>A0A562NPC8</accession>
<dbReference type="PANTHER" id="PTHR47354">
    <property type="entry name" value="NADH OXIDOREDUCTASE HCR"/>
    <property type="match status" value="1"/>
</dbReference>
<dbReference type="RefSeq" id="WP_145398094.1">
    <property type="nucleotide sequence ID" value="NZ_VLKU01000006.1"/>
</dbReference>
<evidence type="ECO:0000256" key="11">
    <source>
        <dbReference type="ARBA" id="ARBA00023002"/>
    </source>
</evidence>
<dbReference type="GO" id="GO:0008941">
    <property type="term" value="F:nitric oxide dioxygenase NAD(P)H activity"/>
    <property type="evidence" value="ECO:0007669"/>
    <property type="project" value="UniProtKB-EC"/>
</dbReference>
<dbReference type="Pfam" id="PF00175">
    <property type="entry name" value="NAD_binding_1"/>
    <property type="match status" value="1"/>
</dbReference>
<evidence type="ECO:0000256" key="16">
    <source>
        <dbReference type="ARBA" id="ARBA00049433"/>
    </source>
</evidence>
<keyword evidence="21" id="KW-1185">Reference proteome</keyword>
<dbReference type="InterPro" id="IPR006058">
    <property type="entry name" value="2Fe2S_fd_BS"/>
</dbReference>
<dbReference type="Gene3D" id="3.10.20.30">
    <property type="match status" value="1"/>
</dbReference>
<dbReference type="CDD" id="cd00207">
    <property type="entry name" value="fer2"/>
    <property type="match status" value="1"/>
</dbReference>
<evidence type="ECO:0000256" key="9">
    <source>
        <dbReference type="ARBA" id="ARBA00022827"/>
    </source>
</evidence>
<evidence type="ECO:0000256" key="3">
    <source>
        <dbReference type="ARBA" id="ARBA00006401"/>
    </source>
</evidence>
<dbReference type="Gene3D" id="2.40.30.10">
    <property type="entry name" value="Translation factors"/>
    <property type="match status" value="1"/>
</dbReference>
<evidence type="ECO:0000313" key="21">
    <source>
        <dbReference type="Proteomes" id="UP000316225"/>
    </source>
</evidence>
<feature type="domain" description="FAD-binding FR-type" evidence="19">
    <location>
        <begin position="3"/>
        <end position="107"/>
    </location>
</feature>
<keyword evidence="8" id="KW-0479">Metal-binding</keyword>
<evidence type="ECO:0000259" key="18">
    <source>
        <dbReference type="PROSITE" id="PS51085"/>
    </source>
</evidence>
<keyword evidence="6" id="KW-0285">Flavoprotein</keyword>
<evidence type="ECO:0000259" key="19">
    <source>
        <dbReference type="PROSITE" id="PS51384"/>
    </source>
</evidence>
<dbReference type="InterPro" id="IPR012675">
    <property type="entry name" value="Beta-grasp_dom_sf"/>
</dbReference>
<keyword evidence="13" id="KW-0411">Iron-sulfur</keyword>
<evidence type="ECO:0000256" key="4">
    <source>
        <dbReference type="ARBA" id="ARBA00012229"/>
    </source>
</evidence>
<dbReference type="Pfam" id="PF00970">
    <property type="entry name" value="FAD_binding_6"/>
    <property type="match status" value="1"/>
</dbReference>
<evidence type="ECO:0000256" key="12">
    <source>
        <dbReference type="ARBA" id="ARBA00023004"/>
    </source>
</evidence>
<name>A0A562NPC8_9RHOB</name>
<evidence type="ECO:0000256" key="5">
    <source>
        <dbReference type="ARBA" id="ARBA00022617"/>
    </source>
</evidence>